<sequence>MSSQVDAALQELMAAIVPTRRVNYVNLAGLTIMVMDWLVTLELEIRLVWTSKWNFMKTLYLVTRYLPFAVISILLYYQLGYALSETACKTTYELGSWSYIVSAGFSESILTIRTWAAWGQGNRLGCALLGAFGLVWSSIIIIVAFYLKATGHMVSPVPRLIGCQLDSAGLYLVACFVLLVLYDLGMFLLITIRGLFAVQSGGHSQLVTIAFRDGIIYYIYLFGLSVLNVIVISALPREYVTLLLVFAGVVHSVVACRVVLHIREQMHMQDRIFSQHDSQLGEVFQETRGTI</sequence>
<proteinExistence type="predicted"/>
<evidence type="ECO:0000313" key="4">
    <source>
        <dbReference type="Proteomes" id="UP000807342"/>
    </source>
</evidence>
<organism evidence="3 4">
    <name type="scientific">Macrolepiota fuliginosa MF-IS2</name>
    <dbReference type="NCBI Taxonomy" id="1400762"/>
    <lineage>
        <taxon>Eukaryota</taxon>
        <taxon>Fungi</taxon>
        <taxon>Dikarya</taxon>
        <taxon>Basidiomycota</taxon>
        <taxon>Agaricomycotina</taxon>
        <taxon>Agaricomycetes</taxon>
        <taxon>Agaricomycetidae</taxon>
        <taxon>Agaricales</taxon>
        <taxon>Agaricineae</taxon>
        <taxon>Agaricaceae</taxon>
        <taxon>Macrolepiota</taxon>
    </lineage>
</organism>
<feature type="domain" description="DUF6533" evidence="2">
    <location>
        <begin position="24"/>
        <end position="68"/>
    </location>
</feature>
<feature type="transmembrane region" description="Helical" evidence="1">
    <location>
        <begin position="217"/>
        <end position="235"/>
    </location>
</feature>
<feature type="transmembrane region" description="Helical" evidence="1">
    <location>
        <begin position="128"/>
        <end position="149"/>
    </location>
</feature>
<keyword evidence="1" id="KW-0812">Transmembrane</keyword>
<keyword evidence="1" id="KW-0472">Membrane</keyword>
<feature type="transmembrane region" description="Helical" evidence="1">
    <location>
        <begin position="22"/>
        <end position="39"/>
    </location>
</feature>
<reference evidence="3" key="1">
    <citation type="submission" date="2020-11" db="EMBL/GenBank/DDBJ databases">
        <authorList>
            <consortium name="DOE Joint Genome Institute"/>
            <person name="Ahrendt S."/>
            <person name="Riley R."/>
            <person name="Andreopoulos W."/>
            <person name="Labutti K."/>
            <person name="Pangilinan J."/>
            <person name="Ruiz-Duenas F.J."/>
            <person name="Barrasa J.M."/>
            <person name="Sanchez-Garcia M."/>
            <person name="Camarero S."/>
            <person name="Miyauchi S."/>
            <person name="Serrano A."/>
            <person name="Linde D."/>
            <person name="Babiker R."/>
            <person name="Drula E."/>
            <person name="Ayuso-Fernandez I."/>
            <person name="Pacheco R."/>
            <person name="Padilla G."/>
            <person name="Ferreira P."/>
            <person name="Barriuso J."/>
            <person name="Kellner H."/>
            <person name="Castanera R."/>
            <person name="Alfaro M."/>
            <person name="Ramirez L."/>
            <person name="Pisabarro A.G."/>
            <person name="Kuo A."/>
            <person name="Tritt A."/>
            <person name="Lipzen A."/>
            <person name="He G."/>
            <person name="Yan M."/>
            <person name="Ng V."/>
            <person name="Cullen D."/>
            <person name="Martin F."/>
            <person name="Rosso M.-N."/>
            <person name="Henrissat B."/>
            <person name="Hibbett D."/>
            <person name="Martinez A.T."/>
            <person name="Grigoriev I.V."/>
        </authorList>
    </citation>
    <scope>NUCLEOTIDE SEQUENCE</scope>
    <source>
        <strain evidence="3">MF-IS2</strain>
    </source>
</reference>
<comment type="caution">
    <text evidence="3">The sequence shown here is derived from an EMBL/GenBank/DDBJ whole genome shotgun (WGS) entry which is preliminary data.</text>
</comment>
<gene>
    <name evidence="3" type="ORF">P691DRAFT_801261</name>
</gene>
<evidence type="ECO:0000313" key="3">
    <source>
        <dbReference type="EMBL" id="KAF9448152.1"/>
    </source>
</evidence>
<dbReference type="Proteomes" id="UP000807342">
    <property type="component" value="Unassembled WGS sequence"/>
</dbReference>
<dbReference type="OrthoDB" id="3341843at2759"/>
<feature type="transmembrane region" description="Helical" evidence="1">
    <location>
        <begin position="241"/>
        <end position="260"/>
    </location>
</feature>
<dbReference type="Pfam" id="PF20151">
    <property type="entry name" value="DUF6533"/>
    <property type="match status" value="1"/>
</dbReference>
<evidence type="ECO:0000256" key="1">
    <source>
        <dbReference type="SAM" id="Phobius"/>
    </source>
</evidence>
<protein>
    <recommendedName>
        <fullName evidence="2">DUF6533 domain-containing protein</fullName>
    </recommendedName>
</protein>
<keyword evidence="1" id="KW-1133">Transmembrane helix</keyword>
<name>A0A9P5XDJ6_9AGAR</name>
<feature type="transmembrane region" description="Helical" evidence="1">
    <location>
        <begin position="59"/>
        <end position="77"/>
    </location>
</feature>
<accession>A0A9P5XDJ6</accession>
<dbReference type="EMBL" id="MU151171">
    <property type="protein sequence ID" value="KAF9448152.1"/>
    <property type="molecule type" value="Genomic_DNA"/>
</dbReference>
<dbReference type="AlphaFoldDB" id="A0A9P5XDJ6"/>
<evidence type="ECO:0000259" key="2">
    <source>
        <dbReference type="Pfam" id="PF20151"/>
    </source>
</evidence>
<feature type="transmembrane region" description="Helical" evidence="1">
    <location>
        <begin position="169"/>
        <end position="196"/>
    </location>
</feature>
<keyword evidence="4" id="KW-1185">Reference proteome</keyword>
<dbReference type="InterPro" id="IPR045340">
    <property type="entry name" value="DUF6533"/>
</dbReference>